<dbReference type="AlphaFoldDB" id="A0A927GSD7"/>
<dbReference type="Gene3D" id="3.20.20.70">
    <property type="entry name" value="Aldolase class I"/>
    <property type="match status" value="1"/>
</dbReference>
<dbReference type="PRINTS" id="PR00146">
    <property type="entry name" value="DHPICSNTHASE"/>
</dbReference>
<comment type="similarity">
    <text evidence="2">Belongs to the DapA family.</text>
</comment>
<dbReference type="GO" id="GO:0019262">
    <property type="term" value="P:N-acetylneuraminate catabolic process"/>
    <property type="evidence" value="ECO:0007669"/>
    <property type="project" value="TreeGrafter"/>
</dbReference>
<sequence>MEQAWETKFEGVTVAMNACYDTDGEVDLAATKRLTRFLVDKGVQGLYVGGGTGEGLMQSVEERQRVLEAVAEENRGRLTLIAHVGAMNTRDSVALARHADTAGADAVSAIPPYYYSYSEQAVTRHWQAVMDGTSLPFIIYYIPASTGFHMSAAYLKELCQQEQLMGMKVTSFSTYELQQFKAAGGERFMVFNGPDQQYLAGRVMGASGGIGGTYGAMPELFVEIERCYRDNQMQEAQRWQVIVNDIITDMRALGLFGSLKALMRLRGVDCGEPRLPLPPLDPADRPAVLSVHDKIMRAVAACGKSAPVL</sequence>
<dbReference type="GO" id="GO:0008747">
    <property type="term" value="F:N-acetylneuraminate lyase activity"/>
    <property type="evidence" value="ECO:0007669"/>
    <property type="project" value="TreeGrafter"/>
</dbReference>
<proteinExistence type="inferred from homology"/>
<keyword evidence="1 2" id="KW-0456">Lyase</keyword>
<comment type="caution">
    <text evidence="5">The sequence shown here is derived from an EMBL/GenBank/DDBJ whole genome shotgun (WGS) entry which is preliminary data.</text>
</comment>
<evidence type="ECO:0000256" key="2">
    <source>
        <dbReference type="PIRNR" id="PIRNR001365"/>
    </source>
</evidence>
<dbReference type="InterPro" id="IPR013785">
    <property type="entry name" value="Aldolase_TIM"/>
</dbReference>
<feature type="binding site" evidence="4">
    <location>
        <position position="210"/>
    </location>
    <ligand>
        <name>pyruvate</name>
        <dbReference type="ChEBI" id="CHEBI:15361"/>
    </ligand>
</feature>
<dbReference type="SMART" id="SM01130">
    <property type="entry name" value="DHDPS"/>
    <property type="match status" value="1"/>
</dbReference>
<protein>
    <submittedName>
        <fullName evidence="5">Dihydrodipicolinate synthase family protein</fullName>
    </submittedName>
</protein>
<dbReference type="InterPro" id="IPR002220">
    <property type="entry name" value="DapA-like"/>
</dbReference>
<feature type="active site" description="Schiff-base intermediate with substrate" evidence="3">
    <location>
        <position position="168"/>
    </location>
</feature>
<evidence type="ECO:0000256" key="3">
    <source>
        <dbReference type="PIRSR" id="PIRSR001365-1"/>
    </source>
</evidence>
<dbReference type="SUPFAM" id="SSF51569">
    <property type="entry name" value="Aldolase"/>
    <property type="match status" value="1"/>
</dbReference>
<dbReference type="GO" id="GO:0005829">
    <property type="term" value="C:cytosol"/>
    <property type="evidence" value="ECO:0007669"/>
    <property type="project" value="TreeGrafter"/>
</dbReference>
<dbReference type="PANTHER" id="PTHR42849">
    <property type="entry name" value="N-ACETYLNEURAMINATE LYASE"/>
    <property type="match status" value="1"/>
</dbReference>
<organism evidence="5 6">
    <name type="scientific">Paenibacillus sabuli</name>
    <dbReference type="NCBI Taxonomy" id="2772509"/>
    <lineage>
        <taxon>Bacteria</taxon>
        <taxon>Bacillati</taxon>
        <taxon>Bacillota</taxon>
        <taxon>Bacilli</taxon>
        <taxon>Bacillales</taxon>
        <taxon>Paenibacillaceae</taxon>
        <taxon>Paenibacillus</taxon>
    </lineage>
</organism>
<dbReference type="Pfam" id="PF00701">
    <property type="entry name" value="DHDPS"/>
    <property type="match status" value="1"/>
</dbReference>
<dbReference type="RefSeq" id="WP_190919206.1">
    <property type="nucleotide sequence ID" value="NZ_JACXIZ010000026.1"/>
</dbReference>
<evidence type="ECO:0000313" key="5">
    <source>
        <dbReference type="EMBL" id="MBD2846629.1"/>
    </source>
</evidence>
<feature type="active site" description="Proton donor/acceptor" evidence="3">
    <location>
        <position position="140"/>
    </location>
</feature>
<name>A0A927GSD7_9BACL</name>
<keyword evidence="6" id="KW-1185">Reference proteome</keyword>
<evidence type="ECO:0000256" key="1">
    <source>
        <dbReference type="ARBA" id="ARBA00023239"/>
    </source>
</evidence>
<dbReference type="PIRSF" id="PIRSF001365">
    <property type="entry name" value="DHDPS"/>
    <property type="match status" value="1"/>
</dbReference>
<dbReference type="Proteomes" id="UP000621560">
    <property type="component" value="Unassembled WGS sequence"/>
</dbReference>
<reference evidence="5" key="1">
    <citation type="submission" date="2020-09" db="EMBL/GenBank/DDBJ databases">
        <title>A novel bacterium of genus Paenibacillus, isolated from South China Sea.</title>
        <authorList>
            <person name="Huang H."/>
            <person name="Mo K."/>
            <person name="Hu Y."/>
        </authorList>
    </citation>
    <scope>NUCLEOTIDE SEQUENCE</scope>
    <source>
        <strain evidence="5">IB182496</strain>
    </source>
</reference>
<dbReference type="PANTHER" id="PTHR42849:SF1">
    <property type="entry name" value="N-ACETYLNEURAMINATE LYASE"/>
    <property type="match status" value="1"/>
</dbReference>
<accession>A0A927GSD7</accession>
<feature type="binding site" evidence="4">
    <location>
        <position position="52"/>
    </location>
    <ligand>
        <name>pyruvate</name>
        <dbReference type="ChEBI" id="CHEBI:15361"/>
    </ligand>
</feature>
<evidence type="ECO:0000313" key="6">
    <source>
        <dbReference type="Proteomes" id="UP000621560"/>
    </source>
</evidence>
<evidence type="ECO:0000256" key="4">
    <source>
        <dbReference type="PIRSR" id="PIRSR001365-2"/>
    </source>
</evidence>
<dbReference type="EMBL" id="JACXIZ010000026">
    <property type="protein sequence ID" value="MBD2846629.1"/>
    <property type="molecule type" value="Genomic_DNA"/>
</dbReference>
<gene>
    <name evidence="5" type="ORF">IDH44_15625</name>
</gene>